<dbReference type="PANTHER" id="PTHR43096:SF54">
    <property type="entry name" value="CHAPERONE PROTEIN DNAJ 1"/>
    <property type="match status" value="1"/>
</dbReference>
<dbReference type="PANTHER" id="PTHR43096">
    <property type="entry name" value="DNAJ HOMOLOG 1, MITOCHONDRIAL-RELATED"/>
    <property type="match status" value="1"/>
</dbReference>
<dbReference type="GO" id="GO:0042026">
    <property type="term" value="P:protein refolding"/>
    <property type="evidence" value="ECO:0007669"/>
    <property type="project" value="TreeGrafter"/>
</dbReference>
<evidence type="ECO:0000256" key="3">
    <source>
        <dbReference type="ARBA" id="ARBA00022737"/>
    </source>
</evidence>
<dbReference type="PROSITE" id="PS50076">
    <property type="entry name" value="DNAJ_2"/>
    <property type="match status" value="1"/>
</dbReference>
<dbReference type="GO" id="GO:0051082">
    <property type="term" value="F:unfolded protein binding"/>
    <property type="evidence" value="ECO:0007669"/>
    <property type="project" value="InterPro"/>
</dbReference>
<evidence type="ECO:0000313" key="10">
    <source>
        <dbReference type="EMBL" id="GIG54950.1"/>
    </source>
</evidence>
<dbReference type="InterPro" id="IPR001623">
    <property type="entry name" value="DnaJ_domain"/>
</dbReference>
<keyword evidence="2" id="KW-0479">Metal-binding</keyword>
<dbReference type="Pfam" id="PF00226">
    <property type="entry name" value="DnaJ"/>
    <property type="match status" value="1"/>
</dbReference>
<feature type="domain" description="J" evidence="9">
    <location>
        <begin position="10"/>
        <end position="75"/>
    </location>
</feature>
<dbReference type="CDD" id="cd06257">
    <property type="entry name" value="DnaJ"/>
    <property type="match status" value="1"/>
</dbReference>
<name>A0A919Q6Z3_9MICO</name>
<dbReference type="GO" id="GO:0008270">
    <property type="term" value="F:zinc ion binding"/>
    <property type="evidence" value="ECO:0007669"/>
    <property type="project" value="UniProtKB-KW"/>
</dbReference>
<keyword evidence="1" id="KW-0235">DNA replication</keyword>
<evidence type="ECO:0000259" key="9">
    <source>
        <dbReference type="PROSITE" id="PS50076"/>
    </source>
</evidence>
<dbReference type="Proteomes" id="UP000652354">
    <property type="component" value="Unassembled WGS sequence"/>
</dbReference>
<keyword evidence="4" id="KW-0863">Zinc-finger</keyword>
<keyword evidence="3" id="KW-0677">Repeat</keyword>
<dbReference type="CDD" id="cd10747">
    <property type="entry name" value="DnaJ_C"/>
    <property type="match status" value="1"/>
</dbReference>
<dbReference type="SMART" id="SM00271">
    <property type="entry name" value="DnaJ"/>
    <property type="match status" value="1"/>
</dbReference>
<keyword evidence="7" id="KW-0143">Chaperone</keyword>
<evidence type="ECO:0000313" key="11">
    <source>
        <dbReference type="Proteomes" id="UP000652354"/>
    </source>
</evidence>
<dbReference type="RefSeq" id="WP_203655955.1">
    <property type="nucleotide sequence ID" value="NZ_BONR01000003.1"/>
</dbReference>
<accession>A0A919Q6Z3</accession>
<protein>
    <submittedName>
        <fullName evidence="10">Molecular chaperone DnaJ</fullName>
    </submittedName>
</protein>
<comment type="caution">
    <text evidence="10">The sequence shown here is derived from an EMBL/GenBank/DDBJ whole genome shotgun (WGS) entry which is preliminary data.</text>
</comment>
<dbReference type="Gene3D" id="2.60.260.20">
    <property type="entry name" value="Urease metallochaperone UreE, N-terminal domain"/>
    <property type="match status" value="2"/>
</dbReference>
<evidence type="ECO:0000256" key="7">
    <source>
        <dbReference type="ARBA" id="ARBA00023186"/>
    </source>
</evidence>
<evidence type="ECO:0000256" key="2">
    <source>
        <dbReference type="ARBA" id="ARBA00022723"/>
    </source>
</evidence>
<proteinExistence type="predicted"/>
<dbReference type="FunFam" id="2.60.260.20:FF:000005">
    <property type="entry name" value="Chaperone protein dnaJ 1, mitochondrial"/>
    <property type="match status" value="1"/>
</dbReference>
<dbReference type="PRINTS" id="PR00625">
    <property type="entry name" value="JDOMAIN"/>
</dbReference>
<dbReference type="SUPFAM" id="SSF49493">
    <property type="entry name" value="HSP40/DnaJ peptide-binding domain"/>
    <property type="match status" value="2"/>
</dbReference>
<evidence type="ECO:0000256" key="5">
    <source>
        <dbReference type="ARBA" id="ARBA00022833"/>
    </source>
</evidence>
<sequence>MTSQDWFSKDFYATLGVSKDASPEEVKKAYRKLARDLHPDRNPGDTASEQRFKEVGEAYGVLSDAEQRQQYDAIRTMGGGGPRFQAGGPGGAGFEDVFSNMFGGGARPGAQPGGGQQYRAQGFEDMLGNLFGGGFQRGPQKGTDLAAATEVTFRQAAEGAPITLRTATGTISTRIPVGVKDGQKIRLRGKGRPGTNGGPAGDLLLTVHVAPHPVFSTDGRNLKVSLPVTFDEAALGATVEVPTLDGSRVRMKVPEGTPSGKVLRLKGRGLTTKDGAGDLLVTVTVDVPGKLSRKAKELLQSFALANGKHDPRKEFYKDAAK</sequence>
<dbReference type="SUPFAM" id="SSF46565">
    <property type="entry name" value="Chaperone J-domain"/>
    <property type="match status" value="1"/>
</dbReference>
<dbReference type="InterPro" id="IPR036869">
    <property type="entry name" value="J_dom_sf"/>
</dbReference>
<dbReference type="GO" id="GO:0005737">
    <property type="term" value="C:cytoplasm"/>
    <property type="evidence" value="ECO:0007669"/>
    <property type="project" value="TreeGrafter"/>
</dbReference>
<evidence type="ECO:0000256" key="6">
    <source>
        <dbReference type="ARBA" id="ARBA00023016"/>
    </source>
</evidence>
<dbReference type="InterPro" id="IPR008971">
    <property type="entry name" value="HSP40/DnaJ_pept-bd"/>
</dbReference>
<evidence type="ECO:0000256" key="8">
    <source>
        <dbReference type="SAM" id="MobiDB-lite"/>
    </source>
</evidence>
<dbReference type="Pfam" id="PF01556">
    <property type="entry name" value="DnaJ_C"/>
    <property type="match status" value="1"/>
</dbReference>
<dbReference type="Gene3D" id="1.10.287.110">
    <property type="entry name" value="DnaJ domain"/>
    <property type="match status" value="1"/>
</dbReference>
<gene>
    <name evidence="10" type="ORF">Dac01nite_17020</name>
</gene>
<keyword evidence="11" id="KW-1185">Reference proteome</keyword>
<evidence type="ECO:0000256" key="4">
    <source>
        <dbReference type="ARBA" id="ARBA00022771"/>
    </source>
</evidence>
<keyword evidence="5" id="KW-0862">Zinc</keyword>
<reference evidence="10" key="1">
    <citation type="submission" date="2021-01" db="EMBL/GenBank/DDBJ databases">
        <title>Whole genome shotgun sequence of Demequina activiva NBRC 110675.</title>
        <authorList>
            <person name="Komaki H."/>
            <person name="Tamura T."/>
        </authorList>
    </citation>
    <scope>NUCLEOTIDE SEQUENCE</scope>
    <source>
        <strain evidence="10">NBRC 110675</strain>
    </source>
</reference>
<dbReference type="InterPro" id="IPR002939">
    <property type="entry name" value="DnaJ_C"/>
</dbReference>
<dbReference type="EMBL" id="BONR01000003">
    <property type="protein sequence ID" value="GIG54950.1"/>
    <property type="molecule type" value="Genomic_DNA"/>
</dbReference>
<organism evidence="10 11">
    <name type="scientific">Demequina activiva</name>
    <dbReference type="NCBI Taxonomy" id="1582364"/>
    <lineage>
        <taxon>Bacteria</taxon>
        <taxon>Bacillati</taxon>
        <taxon>Actinomycetota</taxon>
        <taxon>Actinomycetes</taxon>
        <taxon>Micrococcales</taxon>
        <taxon>Demequinaceae</taxon>
        <taxon>Demequina</taxon>
    </lineage>
</organism>
<feature type="region of interest" description="Disordered" evidence="8">
    <location>
        <begin position="34"/>
        <end position="55"/>
    </location>
</feature>
<evidence type="ECO:0000256" key="1">
    <source>
        <dbReference type="ARBA" id="ARBA00022705"/>
    </source>
</evidence>
<dbReference type="GO" id="GO:0006260">
    <property type="term" value="P:DNA replication"/>
    <property type="evidence" value="ECO:0007669"/>
    <property type="project" value="UniProtKB-KW"/>
</dbReference>
<keyword evidence="6" id="KW-0346">Stress response</keyword>
<dbReference type="AlphaFoldDB" id="A0A919Q6Z3"/>